<evidence type="ECO:0000313" key="2">
    <source>
        <dbReference type="Proteomes" id="UP000202170"/>
    </source>
</evidence>
<evidence type="ECO:0000313" key="1">
    <source>
        <dbReference type="EMBL" id="AOE43763.1"/>
    </source>
</evidence>
<proteinExistence type="predicted"/>
<protein>
    <recommendedName>
        <fullName evidence="3">Lipoprotein</fullName>
    </recommendedName>
</protein>
<dbReference type="EMBL" id="KX557272">
    <property type="protein sequence ID" value="AOE43763.1"/>
    <property type="molecule type" value="Genomic_DNA"/>
</dbReference>
<dbReference type="GeneID" id="29080338"/>
<reference evidence="2" key="1">
    <citation type="submission" date="2016-07" db="EMBL/GenBank/DDBJ databases">
        <authorList>
            <person name="Florea S."/>
            <person name="Webb J.S."/>
            <person name="Jaromczyk J."/>
            <person name="Schardl C.L."/>
        </authorList>
    </citation>
    <scope>NUCLEOTIDE SEQUENCE [LARGE SCALE GENOMIC DNA]</scope>
</reference>
<dbReference type="Proteomes" id="UP000202170">
    <property type="component" value="Segment"/>
</dbReference>
<organism evidence="1 2">
    <name type="scientific">Gordonia phage Bantam</name>
    <dbReference type="NCBI Taxonomy" id="1887641"/>
    <lineage>
        <taxon>Viruses</taxon>
        <taxon>Duplodnaviria</taxon>
        <taxon>Heunggongvirae</taxon>
        <taxon>Uroviricota</taxon>
        <taxon>Caudoviricetes</taxon>
        <taxon>Bantamvirus</taxon>
        <taxon>Bantamvirus bantam</taxon>
    </lineage>
</organism>
<sequence>MKNRVKVAVASIGAAGLLPLVIGCGIIGGYADKAGQVVGADNVEMQHTQIHERFSALQDAANNACAAGQTNSGNGGPLLVEDPALAYAATYFNIRTDYNRRMANIFEAKIVAPGGYPKEIPAYAEARRGGDWCAVAEKIAELRK</sequence>
<evidence type="ECO:0008006" key="3">
    <source>
        <dbReference type="Google" id="ProtNLM"/>
    </source>
</evidence>
<accession>A0A1B3AYE5</accession>
<gene>
    <name evidence="1" type="primary">74</name>
    <name evidence="1" type="ORF">SEA_BANTAM_74</name>
</gene>
<name>A0A1B3AYE5_9CAUD</name>
<dbReference type="KEGG" id="vg:29080338"/>
<dbReference type="RefSeq" id="YP_009287542.1">
    <property type="nucleotide sequence ID" value="NC_031074.1"/>
</dbReference>
<keyword evidence="2" id="KW-1185">Reference proteome</keyword>
<dbReference type="PROSITE" id="PS51257">
    <property type="entry name" value="PROKAR_LIPOPROTEIN"/>
    <property type="match status" value="1"/>
</dbReference>